<accession>A0A2R5GJ32</accession>
<evidence type="ECO:0000313" key="3">
    <source>
        <dbReference type="Proteomes" id="UP000241890"/>
    </source>
</evidence>
<proteinExistence type="predicted"/>
<protein>
    <submittedName>
        <fullName evidence="2">Uncharacterized protein</fullName>
    </submittedName>
</protein>
<feature type="compositionally biased region" description="Basic and acidic residues" evidence="1">
    <location>
        <begin position="68"/>
        <end position="88"/>
    </location>
</feature>
<keyword evidence="3" id="KW-1185">Reference proteome</keyword>
<dbReference type="GO" id="GO:0004865">
    <property type="term" value="F:protein serine/threonine phosphatase inhibitor activity"/>
    <property type="evidence" value="ECO:0007669"/>
    <property type="project" value="InterPro"/>
</dbReference>
<dbReference type="InterPro" id="IPR011107">
    <property type="entry name" value="PPI_Ypi1"/>
</dbReference>
<name>A0A2R5GJ32_9STRA</name>
<organism evidence="2 3">
    <name type="scientific">Hondaea fermentalgiana</name>
    <dbReference type="NCBI Taxonomy" id="2315210"/>
    <lineage>
        <taxon>Eukaryota</taxon>
        <taxon>Sar</taxon>
        <taxon>Stramenopiles</taxon>
        <taxon>Bigyra</taxon>
        <taxon>Labyrinthulomycetes</taxon>
        <taxon>Thraustochytrida</taxon>
        <taxon>Thraustochytriidae</taxon>
        <taxon>Hondaea</taxon>
    </lineage>
</organism>
<evidence type="ECO:0000256" key="1">
    <source>
        <dbReference type="SAM" id="MobiDB-lite"/>
    </source>
</evidence>
<dbReference type="EMBL" id="BEYU01000065">
    <property type="protein sequence ID" value="GBG29738.1"/>
    <property type="molecule type" value="Genomic_DNA"/>
</dbReference>
<feature type="compositionally biased region" description="Acidic residues" evidence="1">
    <location>
        <begin position="20"/>
        <end position="32"/>
    </location>
</feature>
<feature type="compositionally biased region" description="Gly residues" evidence="1">
    <location>
        <begin position="91"/>
        <end position="105"/>
    </location>
</feature>
<feature type="compositionally biased region" description="Basic residues" evidence="1">
    <location>
        <begin position="46"/>
        <end position="55"/>
    </location>
</feature>
<feature type="region of interest" description="Disordered" evidence="1">
    <location>
        <begin position="1"/>
        <end position="112"/>
    </location>
</feature>
<reference evidence="2 3" key="1">
    <citation type="submission" date="2017-12" db="EMBL/GenBank/DDBJ databases">
        <title>Sequencing, de novo assembly and annotation of complete genome of a new Thraustochytrid species, strain FCC1311.</title>
        <authorList>
            <person name="Sedici K."/>
            <person name="Godart F."/>
            <person name="Aiese Cigliano R."/>
            <person name="Sanseverino W."/>
            <person name="Barakat M."/>
            <person name="Ortet P."/>
            <person name="Marechal E."/>
            <person name="Cagnac O."/>
            <person name="Amato A."/>
        </authorList>
    </citation>
    <scope>NUCLEOTIDE SEQUENCE [LARGE SCALE GENOMIC DNA]</scope>
</reference>
<evidence type="ECO:0000313" key="2">
    <source>
        <dbReference type="EMBL" id="GBG29738.1"/>
    </source>
</evidence>
<comment type="caution">
    <text evidence="2">The sequence shown here is derived from an EMBL/GenBank/DDBJ whole genome shotgun (WGS) entry which is preliminary data.</text>
</comment>
<sequence>MNRKKSNRCCIYHKPKAFDESDSESDDSDEEDEFRKRHPEFAGRRAPSHLKKTRKNTGCGCHSHGHGHGHDDDGDKESDDKGEQDKHSTGPGEGETPEGGLGGDAHGPTSSE</sequence>
<dbReference type="Proteomes" id="UP000241890">
    <property type="component" value="Unassembled WGS sequence"/>
</dbReference>
<feature type="compositionally biased region" description="Basic residues" evidence="1">
    <location>
        <begin position="1"/>
        <end position="15"/>
    </location>
</feature>
<dbReference type="Pfam" id="PF07491">
    <property type="entry name" value="PPI_Ypi1"/>
    <property type="match status" value="1"/>
</dbReference>
<gene>
    <name evidence="2" type="ORF">FCC1311_059592</name>
</gene>
<feature type="compositionally biased region" description="Basic and acidic residues" evidence="1">
    <location>
        <begin position="33"/>
        <end position="43"/>
    </location>
</feature>
<dbReference type="InParanoid" id="A0A2R5GJ32"/>
<dbReference type="AlphaFoldDB" id="A0A2R5GJ32"/>